<dbReference type="PROSITE" id="PS50929">
    <property type="entry name" value="ABC_TM1F"/>
    <property type="match status" value="1"/>
</dbReference>
<dbReference type="SMART" id="SM00382">
    <property type="entry name" value="AAA"/>
    <property type="match status" value="1"/>
</dbReference>
<dbReference type="InterPro" id="IPR011527">
    <property type="entry name" value="ABC1_TM_dom"/>
</dbReference>
<dbReference type="Gene3D" id="3.90.70.10">
    <property type="entry name" value="Cysteine proteinases"/>
    <property type="match status" value="1"/>
</dbReference>
<dbReference type="PROSITE" id="PS50990">
    <property type="entry name" value="PEPTIDASE_C39"/>
    <property type="match status" value="1"/>
</dbReference>
<dbReference type="CDD" id="cd18587">
    <property type="entry name" value="ABC_6TM_LapB_like"/>
    <property type="match status" value="1"/>
</dbReference>
<evidence type="ECO:0000259" key="8">
    <source>
        <dbReference type="PROSITE" id="PS50893"/>
    </source>
</evidence>
<dbReference type="Pfam" id="PF00664">
    <property type="entry name" value="ABC_membrane"/>
    <property type="match status" value="1"/>
</dbReference>
<organism evidence="11 12">
    <name type="scientific">Sinobacterium norvegicum</name>
    <dbReference type="NCBI Taxonomy" id="1641715"/>
    <lineage>
        <taxon>Bacteria</taxon>
        <taxon>Pseudomonadati</taxon>
        <taxon>Pseudomonadota</taxon>
        <taxon>Gammaproteobacteria</taxon>
        <taxon>Cellvibrionales</taxon>
        <taxon>Spongiibacteraceae</taxon>
        <taxon>Sinobacterium</taxon>
    </lineage>
</organism>
<reference evidence="11" key="1">
    <citation type="submission" date="2021-12" db="EMBL/GenBank/DDBJ databases">
        <authorList>
            <person name="Rodrigo-Torres L."/>
            <person name="Arahal R. D."/>
            <person name="Lucena T."/>
        </authorList>
    </citation>
    <scope>NUCLEOTIDE SEQUENCE</scope>
    <source>
        <strain evidence="11">CECT 8267</strain>
    </source>
</reference>
<dbReference type="InterPro" id="IPR027417">
    <property type="entry name" value="P-loop_NTPase"/>
</dbReference>
<keyword evidence="2 7" id="KW-0812">Transmembrane</keyword>
<feature type="domain" description="ABC transmembrane type-1" evidence="9">
    <location>
        <begin position="156"/>
        <end position="434"/>
    </location>
</feature>
<gene>
    <name evidence="11" type="primary">hlyB_1</name>
    <name evidence="11" type="ORF">SIN8267_00380</name>
</gene>
<evidence type="ECO:0000256" key="4">
    <source>
        <dbReference type="ARBA" id="ARBA00022840"/>
    </source>
</evidence>
<evidence type="ECO:0000259" key="10">
    <source>
        <dbReference type="PROSITE" id="PS50990"/>
    </source>
</evidence>
<dbReference type="Gene3D" id="3.40.50.300">
    <property type="entry name" value="P-loop containing nucleotide triphosphate hydrolases"/>
    <property type="match status" value="1"/>
</dbReference>
<protein>
    <submittedName>
        <fullName evidence="11">Alpha-hemolysin translocation ATP-binding protein HlyB</fullName>
    </submittedName>
</protein>
<feature type="transmembrane region" description="Helical" evidence="7">
    <location>
        <begin position="156"/>
        <end position="174"/>
    </location>
</feature>
<dbReference type="SUPFAM" id="SSF52540">
    <property type="entry name" value="P-loop containing nucleoside triphosphate hydrolases"/>
    <property type="match status" value="1"/>
</dbReference>
<name>A0ABM9ACC8_9GAMM</name>
<feature type="transmembrane region" description="Helical" evidence="7">
    <location>
        <begin position="292"/>
        <end position="309"/>
    </location>
</feature>
<feature type="domain" description="Peptidase C39" evidence="10">
    <location>
        <begin position="2"/>
        <end position="120"/>
    </location>
</feature>
<feature type="domain" description="ABC transporter" evidence="8">
    <location>
        <begin position="467"/>
        <end position="702"/>
    </location>
</feature>
<keyword evidence="3" id="KW-0547">Nucleotide-binding</keyword>
<dbReference type="InterPro" id="IPR017750">
    <property type="entry name" value="ATPase_T1SS"/>
</dbReference>
<evidence type="ECO:0000256" key="6">
    <source>
        <dbReference type="ARBA" id="ARBA00023136"/>
    </source>
</evidence>
<dbReference type="EMBL" id="CAKLPX010000001">
    <property type="protein sequence ID" value="CAH0990288.1"/>
    <property type="molecule type" value="Genomic_DNA"/>
</dbReference>
<dbReference type="InterPro" id="IPR005074">
    <property type="entry name" value="Peptidase_C39"/>
</dbReference>
<dbReference type="RefSeq" id="WP_237442971.1">
    <property type="nucleotide sequence ID" value="NZ_CAKLPX010000001.1"/>
</dbReference>
<dbReference type="InterPro" id="IPR003439">
    <property type="entry name" value="ABC_transporter-like_ATP-bd"/>
</dbReference>
<dbReference type="InterPro" id="IPR039421">
    <property type="entry name" value="Type_1_exporter"/>
</dbReference>
<feature type="transmembrane region" description="Helical" evidence="7">
    <location>
        <begin position="262"/>
        <end position="286"/>
    </location>
</feature>
<comment type="caution">
    <text evidence="11">The sequence shown here is derived from an EMBL/GenBank/DDBJ whole genome shotgun (WGS) entry which is preliminary data.</text>
</comment>
<keyword evidence="4 11" id="KW-0067">ATP-binding</keyword>
<proteinExistence type="predicted"/>
<evidence type="ECO:0000313" key="11">
    <source>
        <dbReference type="EMBL" id="CAH0990288.1"/>
    </source>
</evidence>
<evidence type="ECO:0000256" key="1">
    <source>
        <dbReference type="ARBA" id="ARBA00004651"/>
    </source>
</evidence>
<dbReference type="InterPro" id="IPR036640">
    <property type="entry name" value="ABC1_TM_sf"/>
</dbReference>
<comment type="subcellular location">
    <subcellularLocation>
        <location evidence="1">Cell membrane</location>
        <topology evidence="1">Multi-pass membrane protein</topology>
    </subcellularLocation>
</comment>
<feature type="transmembrane region" description="Helical" evidence="7">
    <location>
        <begin position="402"/>
        <end position="420"/>
    </location>
</feature>
<evidence type="ECO:0000256" key="5">
    <source>
        <dbReference type="ARBA" id="ARBA00022989"/>
    </source>
</evidence>
<evidence type="ECO:0000259" key="9">
    <source>
        <dbReference type="PROSITE" id="PS50929"/>
    </source>
</evidence>
<feature type="transmembrane region" description="Helical" evidence="7">
    <location>
        <begin position="186"/>
        <end position="207"/>
    </location>
</feature>
<dbReference type="InterPro" id="IPR003593">
    <property type="entry name" value="AAA+_ATPase"/>
</dbReference>
<evidence type="ECO:0000256" key="7">
    <source>
        <dbReference type="SAM" id="Phobius"/>
    </source>
</evidence>
<evidence type="ECO:0000256" key="2">
    <source>
        <dbReference type="ARBA" id="ARBA00022692"/>
    </source>
</evidence>
<sequence>MKSPNLLQCLHYLCEHFGYQQPVSKLVEGLPVDGEYLTVDLLDRACTLANLECLCLPISALNKVRLPVLTNLKEQDDKAIIILAITGTTVTIAEPANHFNQQQLSVEQLQDRTSGSLYSITPINVSDRRSEELRPAQPKHWLRAAFEQAKPWYRDLAIASLVVNLLALVIPLFTMNVYDRVVPNQAFASLWVLAIGAAIAVIFDWLLKQARTSLTDIAGKSIDKDVSAKIFSKVMGMQLENKPQSLGAFSKQIQDFDTVREFITSATLITAIDLPFTLLFLIIIAWLGGPMVLVPIAVIVSLASLSLLLQHRMKNSLDESSRLSSHRHAQLIESLNVITEAKQNNAQGLLQRRWEQATGALADWQSQTKQLTNTLSHTLVASQQFVTVALIIFGVYRISEGLLSMGGLIAIVMLSGRAAASINQLAMLAMRYQQTKTALEGVEGIMALAQENSENRQITQPQFEGNIALKKLSFSYPEQKKSVLDNINLTINAGERIALMGPPGAGKSTLLALLSYQFRPTDGQLYYDGIESNQWPSQAIREVTGWVGQQPVLQYGSILENIAFGQNEIDKELLKQAMIQSGLILFIDQLENGLETNVGESGAAVSGGQRQTIGLARALLRQPKLLLLDEPTSSIDEKGERYVIQQLRQLPKDTTIIIATHRPSIVSMCDRVIALEKGSIIDDKALRRANVTRHPARQTAKVVNKKEVQ</sequence>
<dbReference type="PROSITE" id="PS50893">
    <property type="entry name" value="ABC_TRANSPORTER_2"/>
    <property type="match status" value="1"/>
</dbReference>
<dbReference type="Pfam" id="PF00005">
    <property type="entry name" value="ABC_tran"/>
    <property type="match status" value="1"/>
</dbReference>
<dbReference type="PANTHER" id="PTHR24221:SF248">
    <property type="entry name" value="ABC TRANSPORTER TRANSMEMBRANE REGION"/>
    <property type="match status" value="1"/>
</dbReference>
<accession>A0ABM9ACC8</accession>
<evidence type="ECO:0000313" key="12">
    <source>
        <dbReference type="Proteomes" id="UP000838100"/>
    </source>
</evidence>
<keyword evidence="6 7" id="KW-0472">Membrane</keyword>
<keyword evidence="5 7" id="KW-1133">Transmembrane helix</keyword>
<dbReference type="SUPFAM" id="SSF90123">
    <property type="entry name" value="ABC transporter transmembrane region"/>
    <property type="match status" value="1"/>
</dbReference>
<evidence type="ECO:0000256" key="3">
    <source>
        <dbReference type="ARBA" id="ARBA00022741"/>
    </source>
</evidence>
<dbReference type="PANTHER" id="PTHR24221">
    <property type="entry name" value="ATP-BINDING CASSETTE SUB-FAMILY B"/>
    <property type="match status" value="1"/>
</dbReference>
<dbReference type="Gene3D" id="1.20.1560.10">
    <property type="entry name" value="ABC transporter type 1, transmembrane domain"/>
    <property type="match status" value="1"/>
</dbReference>
<dbReference type="Proteomes" id="UP000838100">
    <property type="component" value="Unassembled WGS sequence"/>
</dbReference>
<keyword evidence="12" id="KW-1185">Reference proteome</keyword>
<dbReference type="NCBIfam" id="TIGR03375">
    <property type="entry name" value="type_I_sec_LssB"/>
    <property type="match status" value="1"/>
</dbReference>
<dbReference type="GO" id="GO:0005524">
    <property type="term" value="F:ATP binding"/>
    <property type="evidence" value="ECO:0007669"/>
    <property type="project" value="UniProtKB-KW"/>
</dbReference>